<evidence type="ECO:0000256" key="2">
    <source>
        <dbReference type="SAM" id="Phobius"/>
    </source>
</evidence>
<keyword evidence="2" id="KW-0812">Transmembrane</keyword>
<dbReference type="VEuPathDB" id="FungiDB:P168DRAFT_292649"/>
<gene>
    <name evidence="3" type="ORF">P168DRAFT_292649</name>
</gene>
<accession>A0A2I1CV98</accession>
<proteinExistence type="predicted"/>
<evidence type="ECO:0000313" key="4">
    <source>
        <dbReference type="Proteomes" id="UP000234254"/>
    </source>
</evidence>
<dbReference type="AlphaFoldDB" id="A0A2I1CV98"/>
<comment type="caution">
    <text evidence="3">The sequence shown here is derived from an EMBL/GenBank/DDBJ whole genome shotgun (WGS) entry which is preliminary data.</text>
</comment>
<dbReference type="EMBL" id="MSFM01000011">
    <property type="protein sequence ID" value="PKY01548.1"/>
    <property type="molecule type" value="Genomic_DNA"/>
</dbReference>
<name>A0A2I1CV98_ASPC2</name>
<protein>
    <submittedName>
        <fullName evidence="3">Uncharacterized protein</fullName>
    </submittedName>
</protein>
<keyword evidence="4" id="KW-1185">Reference proteome</keyword>
<feature type="region of interest" description="Disordered" evidence="1">
    <location>
        <begin position="1"/>
        <end position="23"/>
    </location>
</feature>
<evidence type="ECO:0000256" key="1">
    <source>
        <dbReference type="SAM" id="MobiDB-lite"/>
    </source>
</evidence>
<dbReference type="RefSeq" id="XP_024690142.1">
    <property type="nucleotide sequence ID" value="XM_024837633.1"/>
</dbReference>
<dbReference type="GeneID" id="36545157"/>
<keyword evidence="2" id="KW-1133">Transmembrane helix</keyword>
<keyword evidence="2" id="KW-0472">Membrane</keyword>
<evidence type="ECO:0000313" key="3">
    <source>
        <dbReference type="EMBL" id="PKY01548.1"/>
    </source>
</evidence>
<feature type="transmembrane region" description="Helical" evidence="2">
    <location>
        <begin position="35"/>
        <end position="52"/>
    </location>
</feature>
<dbReference type="Proteomes" id="UP000234254">
    <property type="component" value="Unassembled WGS sequence"/>
</dbReference>
<reference evidence="3" key="1">
    <citation type="submission" date="2016-12" db="EMBL/GenBank/DDBJ databases">
        <title>The genomes of Aspergillus section Nigri reveals drivers in fungal speciation.</title>
        <authorList>
            <consortium name="DOE Joint Genome Institute"/>
            <person name="Vesth T.C."/>
            <person name="Nybo J."/>
            <person name="Theobald S."/>
            <person name="Brandl J."/>
            <person name="Frisvad J.C."/>
            <person name="Nielsen K.F."/>
            <person name="Lyhne E.K."/>
            <person name="Kogle M.E."/>
            <person name="Kuo A."/>
            <person name="Riley R."/>
            <person name="Clum A."/>
            <person name="Nolan M."/>
            <person name="Lipzen A."/>
            <person name="Salamov A."/>
            <person name="Henrissat B."/>
            <person name="Wiebenga A."/>
            <person name="De vries R.P."/>
            <person name="Grigoriev I.V."/>
            <person name="Mortensen U.H."/>
            <person name="Andersen M.R."/>
            <person name="Baker S.E."/>
        </authorList>
    </citation>
    <scope>NUCLEOTIDE SEQUENCE</scope>
    <source>
        <strain evidence="3">IBT 28561</strain>
    </source>
</reference>
<organism evidence="3 4">
    <name type="scientific">Aspergillus campestris (strain IBT 28561)</name>
    <dbReference type="NCBI Taxonomy" id="1392248"/>
    <lineage>
        <taxon>Eukaryota</taxon>
        <taxon>Fungi</taxon>
        <taxon>Dikarya</taxon>
        <taxon>Ascomycota</taxon>
        <taxon>Pezizomycotina</taxon>
        <taxon>Eurotiomycetes</taxon>
        <taxon>Eurotiomycetidae</taxon>
        <taxon>Eurotiales</taxon>
        <taxon>Aspergillaceae</taxon>
        <taxon>Aspergillus</taxon>
        <taxon>Aspergillus subgen. Circumdati</taxon>
    </lineage>
</organism>
<feature type="compositionally biased region" description="Basic and acidic residues" evidence="1">
    <location>
        <begin position="1"/>
        <end position="12"/>
    </location>
</feature>
<sequence length="71" mass="8057">MKRDGSRAKELCKPPQQGPHQPPELLSPVLGHSKVFFIAVEVWTILIAWIWSDWGWECFTLTVEGFGYGNA</sequence>